<keyword evidence="4" id="KW-1185">Reference proteome</keyword>
<dbReference type="EMBL" id="GG738864">
    <property type="protein sequence ID" value="EFC45228.1"/>
    <property type="molecule type" value="Genomic_DNA"/>
</dbReference>
<dbReference type="InParanoid" id="D2VDG2"/>
<proteinExistence type="predicted"/>
<evidence type="ECO:0000256" key="2">
    <source>
        <dbReference type="SAM" id="MobiDB-lite"/>
    </source>
</evidence>
<gene>
    <name evidence="3" type="ORF">NAEGRDRAFT_66831</name>
</gene>
<protein>
    <submittedName>
        <fullName evidence="3">Predicted protein</fullName>
    </submittedName>
</protein>
<organism evidence="4">
    <name type="scientific">Naegleria gruberi</name>
    <name type="common">Amoeba</name>
    <dbReference type="NCBI Taxonomy" id="5762"/>
    <lineage>
        <taxon>Eukaryota</taxon>
        <taxon>Discoba</taxon>
        <taxon>Heterolobosea</taxon>
        <taxon>Tetramitia</taxon>
        <taxon>Eutetramitia</taxon>
        <taxon>Vahlkampfiidae</taxon>
        <taxon>Naegleria</taxon>
    </lineage>
</organism>
<feature type="coiled-coil region" evidence="1">
    <location>
        <begin position="329"/>
        <end position="363"/>
    </location>
</feature>
<sequence>MESFGDEFSKCVKRIFENQQENFEQFKTMMFNLDQYLSRDPINCDCLLESLLENYLELLSSEIPQEEKPTFITHQINQLYQDLFLYFQTICNEYLVSYLHKVRGFDHHEHEFKEIPQDLVIEKPFTIIELCSNHLRENELVNQNLKEKFSQFKERKKNRSLEVSYKDLKSSFTRFGHEFSESFENLLTSFQMHEMVRNVKKELDHCKSMSQDSNMVSVFSKPPLSYVFCLDGNEQNVSKLCQLLSRNQPEIFELKELILNKFDNDGVCEIPIEYLRQVSFEEECKIFDSPIRNSNQEKKVNSPKTEKQRKTKHGETTPKRKLFAIKKDPSRELRELDLLEKEVEQLEEQAKEHQEIFERCQALKDGNTKHSIRKDIQLKMEEQTVKNRLETIITMGYSCLALCSIYKCESYRKKLSNKLEELSKSLISPIIEEFDNSQLIVDLENIIFEHSYYLGYQIPSLLTRLYSDLNCSKFKGYQRLYKHLEIIHSFPPNEIIDLSPLNVAEMLKLSTRKLQSDLEILTQVRHFKSISLYNSHETSCNIVNSITTLCKLSKYQSLIILILTEFNTIQVMTELLRLTLKHFDSFKDYIQCLLEFFMEMAGRMFNPEVYKVSNKKVELTMEKESEILKNCLGSTSFAFSLILCLSESVEKLNWNQSTVYDLNCFLSDSLKSLSNNDEETMCIQIAKDSSFLLTFLLENDCLTSCLNNCNRLERLLPMTIVKSSRFYRNLELGRQILKLMNVSSRKIHYSSNDGQLMEESNSDDQVSSKNDKKPFDVSFKSNEFLDNIQIDRWKFSYREIFMENDAPPILLMILHKFILNYLDDNTGIMQDEKLELDNLKNEACRILPVISQSLLSLLETELSTVESNEECNSPRSVDSSDFLPPEDETNVHETEDQQIRREIYTCLIYILLQCLFLERSEQNLNQDSPEFDLFSIGWFELVRLMKQSPEFKLCVNRQFTQNIYMKELNFLHLMLMASGDKFILLRDDYSVQSIQENESNEKRRLDKELMRYDSNCLKNLQAFLKEYRQDYPLIEIEEAYEQDQLVVSPYELALFSLKKQRFHTKTLESDKANHVSRNSSVLSLVETSCLKYTNEFFKHYDSLGVFDDNQIEEHVQIEKHA</sequence>
<dbReference type="OMA" id="YNSHETS"/>
<dbReference type="Proteomes" id="UP000006671">
    <property type="component" value="Unassembled WGS sequence"/>
</dbReference>
<feature type="region of interest" description="Disordered" evidence="2">
    <location>
        <begin position="866"/>
        <end position="895"/>
    </location>
</feature>
<dbReference type="RefSeq" id="XP_002677972.1">
    <property type="nucleotide sequence ID" value="XM_002677926.1"/>
</dbReference>
<dbReference type="AlphaFoldDB" id="D2VDG2"/>
<keyword evidence="1" id="KW-0175">Coiled coil</keyword>
<evidence type="ECO:0000313" key="4">
    <source>
        <dbReference type="Proteomes" id="UP000006671"/>
    </source>
</evidence>
<dbReference type="OrthoDB" id="10432365at2759"/>
<feature type="region of interest" description="Disordered" evidence="2">
    <location>
        <begin position="294"/>
        <end position="320"/>
    </location>
</feature>
<reference evidence="3 4" key="1">
    <citation type="journal article" date="2010" name="Cell">
        <title>The genome of Naegleria gruberi illuminates early eukaryotic versatility.</title>
        <authorList>
            <person name="Fritz-Laylin L.K."/>
            <person name="Prochnik S.E."/>
            <person name="Ginger M.L."/>
            <person name="Dacks J.B."/>
            <person name="Carpenter M.L."/>
            <person name="Field M.C."/>
            <person name="Kuo A."/>
            <person name="Paredez A."/>
            <person name="Chapman J."/>
            <person name="Pham J."/>
            <person name="Shu S."/>
            <person name="Neupane R."/>
            <person name="Cipriano M."/>
            <person name="Mancuso J."/>
            <person name="Tu H."/>
            <person name="Salamov A."/>
            <person name="Lindquist E."/>
            <person name="Shapiro H."/>
            <person name="Lucas S."/>
            <person name="Grigoriev I.V."/>
            <person name="Cande W.Z."/>
            <person name="Fulton C."/>
            <person name="Rokhsar D.S."/>
            <person name="Dawson S.C."/>
        </authorList>
    </citation>
    <scope>NUCLEOTIDE SEQUENCE [LARGE SCALE GENOMIC DNA]</scope>
    <source>
        <strain evidence="3 4">NEG-M</strain>
    </source>
</reference>
<evidence type="ECO:0000313" key="3">
    <source>
        <dbReference type="EMBL" id="EFC45228.1"/>
    </source>
</evidence>
<name>D2VDG2_NAEGR</name>
<dbReference type="KEGG" id="ngr:NAEGRDRAFT_66831"/>
<dbReference type="VEuPathDB" id="AmoebaDB:NAEGRDRAFT_66831"/>
<accession>D2VDG2</accession>
<evidence type="ECO:0000256" key="1">
    <source>
        <dbReference type="SAM" id="Coils"/>
    </source>
</evidence>
<feature type="compositionally biased region" description="Basic and acidic residues" evidence="2">
    <location>
        <begin position="295"/>
        <end position="318"/>
    </location>
</feature>
<dbReference type="GeneID" id="8857088"/>